<name>A0A395GY61_9EURO</name>
<keyword evidence="3" id="KW-1185">Reference proteome</keyword>
<proteinExistence type="predicted"/>
<feature type="compositionally biased region" description="Basic residues" evidence="1">
    <location>
        <begin position="17"/>
        <end position="32"/>
    </location>
</feature>
<dbReference type="RefSeq" id="XP_025574813.1">
    <property type="nucleotide sequence ID" value="XM_025713320.1"/>
</dbReference>
<dbReference type="EMBL" id="KZ824440">
    <property type="protein sequence ID" value="RAL00486.1"/>
    <property type="molecule type" value="Genomic_DNA"/>
</dbReference>
<evidence type="ECO:0000256" key="1">
    <source>
        <dbReference type="SAM" id="MobiDB-lite"/>
    </source>
</evidence>
<accession>A0A395GY61</accession>
<evidence type="ECO:0000313" key="2">
    <source>
        <dbReference type="EMBL" id="RAL00486.1"/>
    </source>
</evidence>
<organism evidence="2 3">
    <name type="scientific">Aspergillus ibericus CBS 121593</name>
    <dbReference type="NCBI Taxonomy" id="1448316"/>
    <lineage>
        <taxon>Eukaryota</taxon>
        <taxon>Fungi</taxon>
        <taxon>Dikarya</taxon>
        <taxon>Ascomycota</taxon>
        <taxon>Pezizomycotina</taxon>
        <taxon>Eurotiomycetes</taxon>
        <taxon>Eurotiomycetidae</taxon>
        <taxon>Eurotiales</taxon>
        <taxon>Aspergillaceae</taxon>
        <taxon>Aspergillus</taxon>
        <taxon>Aspergillus subgen. Circumdati</taxon>
    </lineage>
</organism>
<gene>
    <name evidence="2" type="ORF">BO80DRAFT_100169</name>
</gene>
<sequence length="169" mass="18340">MSGCSAIVCQTQQARHLSIKKRKVGKRGRKEKQRYDGGGGRGRRGGGGRDGTTSSGNEWGREEAKGERKKRTRPTTLGRYGPVTGWDCSVCLRRTLHVLTSPSYLHLPSQTTEGHCIPLRISRILTSKIDKISSIQFPCHLSSTPAGLAGSASATLVWIAALTIEARLL</sequence>
<dbReference type="Proteomes" id="UP000249402">
    <property type="component" value="Unassembled WGS sequence"/>
</dbReference>
<reference evidence="2 3" key="1">
    <citation type="submission" date="2018-02" db="EMBL/GenBank/DDBJ databases">
        <title>The genomes of Aspergillus section Nigri reveals drivers in fungal speciation.</title>
        <authorList>
            <consortium name="DOE Joint Genome Institute"/>
            <person name="Vesth T.C."/>
            <person name="Nybo J."/>
            <person name="Theobald S."/>
            <person name="Brandl J."/>
            <person name="Frisvad J.C."/>
            <person name="Nielsen K.F."/>
            <person name="Lyhne E.K."/>
            <person name="Kogle M.E."/>
            <person name="Kuo A."/>
            <person name="Riley R."/>
            <person name="Clum A."/>
            <person name="Nolan M."/>
            <person name="Lipzen A."/>
            <person name="Salamov A."/>
            <person name="Henrissat B."/>
            <person name="Wiebenga A."/>
            <person name="De vries R.P."/>
            <person name="Grigoriev I.V."/>
            <person name="Mortensen U.H."/>
            <person name="Andersen M.R."/>
            <person name="Baker S.E."/>
        </authorList>
    </citation>
    <scope>NUCLEOTIDE SEQUENCE [LARGE SCALE GENOMIC DNA]</scope>
    <source>
        <strain evidence="2 3">CBS 121593</strain>
    </source>
</reference>
<protein>
    <submittedName>
        <fullName evidence="2">Uncharacterized protein</fullName>
    </submittedName>
</protein>
<evidence type="ECO:0000313" key="3">
    <source>
        <dbReference type="Proteomes" id="UP000249402"/>
    </source>
</evidence>
<feature type="region of interest" description="Disordered" evidence="1">
    <location>
        <begin position="15"/>
        <end position="76"/>
    </location>
</feature>
<dbReference type="AlphaFoldDB" id="A0A395GY61"/>
<dbReference type="GeneID" id="37218185"/>
<dbReference type="VEuPathDB" id="FungiDB:BO80DRAFT_100169"/>